<proteinExistence type="inferred from homology"/>
<gene>
    <name evidence="5" type="ORF">CWS72_26990</name>
</gene>
<evidence type="ECO:0000313" key="5">
    <source>
        <dbReference type="EMBL" id="PKU21395.1"/>
    </source>
</evidence>
<organism evidence="5 6">
    <name type="scientific">Telmatospirillum siberiense</name>
    <dbReference type="NCBI Taxonomy" id="382514"/>
    <lineage>
        <taxon>Bacteria</taxon>
        <taxon>Pseudomonadati</taxon>
        <taxon>Pseudomonadota</taxon>
        <taxon>Alphaproteobacteria</taxon>
        <taxon>Rhodospirillales</taxon>
        <taxon>Rhodospirillaceae</taxon>
        <taxon>Telmatospirillum</taxon>
    </lineage>
</organism>
<dbReference type="GO" id="GO:0016887">
    <property type="term" value="F:ATP hydrolysis activity"/>
    <property type="evidence" value="ECO:0007669"/>
    <property type="project" value="TreeGrafter"/>
</dbReference>
<dbReference type="PANTHER" id="PTHR30258:SF2">
    <property type="entry name" value="COMG OPERON PROTEIN 1"/>
    <property type="match status" value="1"/>
</dbReference>
<dbReference type="Pfam" id="PF00437">
    <property type="entry name" value="T2SSE"/>
    <property type="match status" value="1"/>
</dbReference>
<dbReference type="OrthoDB" id="9804785at2"/>
<dbReference type="Proteomes" id="UP000233293">
    <property type="component" value="Unassembled WGS sequence"/>
</dbReference>
<keyword evidence="6" id="KW-1185">Reference proteome</keyword>
<comment type="similarity">
    <text evidence="1">Belongs to the GSP E family.</text>
</comment>
<feature type="domain" description="Bacterial type II secretion system protein E" evidence="4">
    <location>
        <begin position="202"/>
        <end position="519"/>
    </location>
</feature>
<reference evidence="6" key="1">
    <citation type="submission" date="2017-12" db="EMBL/GenBank/DDBJ databases">
        <title>Draft genome sequence of Telmatospirillum siberiense 26-4b1T, an acidotolerant peatland alphaproteobacterium potentially involved in sulfur cycling.</title>
        <authorList>
            <person name="Hausmann B."/>
            <person name="Pjevac P."/>
            <person name="Schreck K."/>
            <person name="Herbold C.W."/>
            <person name="Daims H."/>
            <person name="Wagner M."/>
            <person name="Pester M."/>
            <person name="Loy A."/>
        </authorList>
    </citation>
    <scope>NUCLEOTIDE SEQUENCE [LARGE SCALE GENOMIC DNA]</scope>
    <source>
        <strain evidence="6">26-4b1</strain>
    </source>
</reference>
<dbReference type="RefSeq" id="WP_101253771.1">
    <property type="nucleotide sequence ID" value="NZ_PIUM01000063.1"/>
</dbReference>
<dbReference type="SUPFAM" id="SSF52540">
    <property type="entry name" value="P-loop containing nucleoside triphosphate hydrolases"/>
    <property type="match status" value="1"/>
</dbReference>
<comment type="caution">
    <text evidence="5">The sequence shown here is derived from an EMBL/GenBank/DDBJ whole genome shotgun (WGS) entry which is preliminary data.</text>
</comment>
<dbReference type="InterPro" id="IPR001482">
    <property type="entry name" value="T2SS/T4SS_dom"/>
</dbReference>
<dbReference type="Gene3D" id="3.40.50.300">
    <property type="entry name" value="P-loop containing nucleotide triphosphate hydrolases"/>
    <property type="match status" value="1"/>
</dbReference>
<dbReference type="InterPro" id="IPR027417">
    <property type="entry name" value="P-loop_NTPase"/>
</dbReference>
<name>A0A2N3PLX0_9PROT</name>
<dbReference type="GO" id="GO:0005524">
    <property type="term" value="F:ATP binding"/>
    <property type="evidence" value="ECO:0007669"/>
    <property type="project" value="UniProtKB-KW"/>
</dbReference>
<evidence type="ECO:0000256" key="2">
    <source>
        <dbReference type="ARBA" id="ARBA00022741"/>
    </source>
</evidence>
<keyword evidence="3" id="KW-0067">ATP-binding</keyword>
<evidence type="ECO:0000256" key="3">
    <source>
        <dbReference type="ARBA" id="ARBA00022840"/>
    </source>
</evidence>
<evidence type="ECO:0000313" key="6">
    <source>
        <dbReference type="Proteomes" id="UP000233293"/>
    </source>
</evidence>
<dbReference type="EMBL" id="PIUM01000063">
    <property type="protein sequence ID" value="PKU21395.1"/>
    <property type="molecule type" value="Genomic_DNA"/>
</dbReference>
<evidence type="ECO:0000256" key="1">
    <source>
        <dbReference type="ARBA" id="ARBA00006611"/>
    </source>
</evidence>
<sequence>MVPATQVAGSAPPPNEKADDLLTAVNGVLGDVCSDQVRDRIAIFASGQCMMVANADNHPEVMSVLGLAKRLGYPMRRPQIVDHGTLKGVYHASGSAAANMVPLRTSETKRAESTDGHQQLKADAYQLLQRAVAMRGVSDVIVKCESEYARVYALVDGFQLPLIKNDWSPQYGQRFLRAIYAWAGVEGVAERGWKQGAHQVGQISKGLPAGLDSVRLQMLASAFDGKELIMRLMPRPANGRVLLPALGFDEAQIAQFSGIIAMSDGVVIVTGPTGTGKTTTLHGLLSHSLDLFEGDRWITVEDPVEIRLRHPNVTQVDVVKNADNEDTDQAYNDALIATLRSAPRRLLFGEIRSNASAQIAMRAALTGHAVLTTLHTEGALGAVARLLDMGISPALLQDQNVIRGISSQRLLRKLCSCAIDITRDQWAGFCPSWLDSIFVERGKVRVPNPHPCGHCRAGYEIGRKVITEIMQPDEEMLSLLIGGFRQKAKTHWKSLGGRPMGEQAIVGVFDGRFDPKEVMRCINL</sequence>
<dbReference type="GO" id="GO:0005886">
    <property type="term" value="C:plasma membrane"/>
    <property type="evidence" value="ECO:0007669"/>
    <property type="project" value="TreeGrafter"/>
</dbReference>
<dbReference type="PANTHER" id="PTHR30258">
    <property type="entry name" value="TYPE II SECRETION SYSTEM PROTEIN GSPE-RELATED"/>
    <property type="match status" value="1"/>
</dbReference>
<protein>
    <recommendedName>
        <fullName evidence="4">Bacterial type II secretion system protein E domain-containing protein</fullName>
    </recommendedName>
</protein>
<evidence type="ECO:0000259" key="4">
    <source>
        <dbReference type="Pfam" id="PF00437"/>
    </source>
</evidence>
<accession>A0A2N3PLX0</accession>
<dbReference type="AlphaFoldDB" id="A0A2N3PLX0"/>
<keyword evidence="2" id="KW-0547">Nucleotide-binding</keyword>